<dbReference type="EMBL" id="PKUQ01000031">
    <property type="protein sequence ID" value="PLW76104.1"/>
    <property type="molecule type" value="Genomic_DNA"/>
</dbReference>
<organism evidence="1 2">
    <name type="scientific">Cohaesibacter celericrescens</name>
    <dbReference type="NCBI Taxonomy" id="2067669"/>
    <lineage>
        <taxon>Bacteria</taxon>
        <taxon>Pseudomonadati</taxon>
        <taxon>Pseudomonadota</taxon>
        <taxon>Alphaproteobacteria</taxon>
        <taxon>Hyphomicrobiales</taxon>
        <taxon>Cohaesibacteraceae</taxon>
    </lineage>
</organism>
<sequence length="83" mass="9093">MIACLPDSKLWTVCLRFYQKADRSDGDMGVILLDLQVIKSASAAALCLSEFKTICETNSAERTSDFMSNQTTGLGKRVKNTAN</sequence>
<accession>A0A2N5XNM5</accession>
<proteinExistence type="predicted"/>
<evidence type="ECO:0000313" key="1">
    <source>
        <dbReference type="EMBL" id="PLW76104.1"/>
    </source>
</evidence>
<evidence type="ECO:0000313" key="2">
    <source>
        <dbReference type="Proteomes" id="UP000234881"/>
    </source>
</evidence>
<comment type="caution">
    <text evidence="1">The sequence shown here is derived from an EMBL/GenBank/DDBJ whole genome shotgun (WGS) entry which is preliminary data.</text>
</comment>
<dbReference type="AlphaFoldDB" id="A0A2N5XNM5"/>
<keyword evidence="2" id="KW-1185">Reference proteome</keyword>
<protein>
    <submittedName>
        <fullName evidence="1">Uncharacterized protein</fullName>
    </submittedName>
</protein>
<gene>
    <name evidence="1" type="ORF">C0081_14380</name>
</gene>
<reference evidence="1 2" key="1">
    <citation type="submission" date="2018-01" db="EMBL/GenBank/DDBJ databases">
        <title>The draft genome sequence of Cohaesibacter sp. H1304.</title>
        <authorList>
            <person name="Wang N.-N."/>
            <person name="Du Z.-J."/>
        </authorList>
    </citation>
    <scope>NUCLEOTIDE SEQUENCE [LARGE SCALE GENOMIC DNA]</scope>
    <source>
        <strain evidence="1 2">H1304</strain>
    </source>
</reference>
<dbReference type="Proteomes" id="UP000234881">
    <property type="component" value="Unassembled WGS sequence"/>
</dbReference>
<name>A0A2N5XNM5_9HYPH</name>